<evidence type="ECO:0000256" key="1">
    <source>
        <dbReference type="SAM" id="Phobius"/>
    </source>
</evidence>
<reference evidence="2 3" key="1">
    <citation type="submission" date="2019-06" db="EMBL/GenBank/DDBJ databases">
        <title>Sequencing the genomes of 1000 actinobacteria strains.</title>
        <authorList>
            <person name="Klenk H.-P."/>
        </authorList>
    </citation>
    <scope>NUCLEOTIDE SEQUENCE [LARGE SCALE GENOMIC DNA]</scope>
    <source>
        <strain evidence="2 3">DSM 102200</strain>
    </source>
</reference>
<dbReference type="EMBL" id="VFOZ01000001">
    <property type="protein sequence ID" value="TQM01343.1"/>
    <property type="molecule type" value="Genomic_DNA"/>
</dbReference>
<keyword evidence="1" id="KW-1133">Transmembrane helix</keyword>
<accession>A0A543CW62</accession>
<dbReference type="AlphaFoldDB" id="A0A543CW62"/>
<sequence>MWIAPERRRAHRWIAPVLAVAAGVAVAATVALRGQTEIGLVTLAVLLGYAILLGARGGEASHGAHESYGGASGRGGGPHTRAAAATGDVLVAVIMAALIVQALRGAEIWVLAGLAAVACVTYLVSILSISWY</sequence>
<gene>
    <name evidence="2" type="ORF">FB559_7100</name>
</gene>
<keyword evidence="3" id="KW-1185">Reference proteome</keyword>
<dbReference type="RefSeq" id="WP_141961189.1">
    <property type="nucleotide sequence ID" value="NZ_VFOZ01000001.1"/>
</dbReference>
<name>A0A543CW62_9ACTN</name>
<protein>
    <submittedName>
        <fullName evidence="2">Uncharacterized protein</fullName>
    </submittedName>
</protein>
<keyword evidence="1" id="KW-0472">Membrane</keyword>
<comment type="caution">
    <text evidence="2">The sequence shown here is derived from an EMBL/GenBank/DDBJ whole genome shotgun (WGS) entry which is preliminary data.</text>
</comment>
<evidence type="ECO:0000313" key="2">
    <source>
        <dbReference type="EMBL" id="TQM01343.1"/>
    </source>
</evidence>
<feature type="transmembrane region" description="Helical" evidence="1">
    <location>
        <begin position="38"/>
        <end position="55"/>
    </location>
</feature>
<keyword evidence="1" id="KW-0812">Transmembrane</keyword>
<feature type="transmembrane region" description="Helical" evidence="1">
    <location>
        <begin position="108"/>
        <end position="131"/>
    </location>
</feature>
<dbReference type="Proteomes" id="UP000316096">
    <property type="component" value="Unassembled WGS sequence"/>
</dbReference>
<feature type="transmembrane region" description="Helical" evidence="1">
    <location>
        <begin position="12"/>
        <end position="32"/>
    </location>
</feature>
<proteinExistence type="predicted"/>
<evidence type="ECO:0000313" key="3">
    <source>
        <dbReference type="Proteomes" id="UP000316096"/>
    </source>
</evidence>
<feature type="transmembrane region" description="Helical" evidence="1">
    <location>
        <begin position="82"/>
        <end position="102"/>
    </location>
</feature>
<organism evidence="2 3">
    <name type="scientific">Actinoallomurus bryophytorum</name>
    <dbReference type="NCBI Taxonomy" id="1490222"/>
    <lineage>
        <taxon>Bacteria</taxon>
        <taxon>Bacillati</taxon>
        <taxon>Actinomycetota</taxon>
        <taxon>Actinomycetes</taxon>
        <taxon>Streptosporangiales</taxon>
        <taxon>Thermomonosporaceae</taxon>
        <taxon>Actinoallomurus</taxon>
    </lineage>
</organism>